<keyword evidence="3 4" id="KW-0067">ATP-binding</keyword>
<dbReference type="GO" id="GO:0046872">
    <property type="term" value="F:metal ion binding"/>
    <property type="evidence" value="ECO:0007669"/>
    <property type="project" value="InterPro"/>
</dbReference>
<name>A0A1H0L6C0_9ACTN</name>
<evidence type="ECO:0000256" key="3">
    <source>
        <dbReference type="ARBA" id="ARBA00022840"/>
    </source>
</evidence>
<dbReference type="SUPFAM" id="SSF56059">
    <property type="entry name" value="Glutathione synthetase ATP-binding domain-like"/>
    <property type="match status" value="1"/>
</dbReference>
<dbReference type="PANTHER" id="PTHR43585:SF2">
    <property type="entry name" value="ATP-GRASP ENZYME FSQD"/>
    <property type="match status" value="1"/>
</dbReference>
<protein>
    <submittedName>
        <fullName evidence="6">ATP-grasp domain-containing protein</fullName>
    </submittedName>
</protein>
<dbReference type="AlphaFoldDB" id="A0A1H0L6C0"/>
<feature type="domain" description="ATP-grasp" evidence="5">
    <location>
        <begin position="256"/>
        <end position="313"/>
    </location>
</feature>
<dbReference type="EMBL" id="LT629710">
    <property type="protein sequence ID" value="SDO63510.1"/>
    <property type="molecule type" value="Genomic_DNA"/>
</dbReference>
<keyword evidence="1" id="KW-0436">Ligase</keyword>
<evidence type="ECO:0000256" key="2">
    <source>
        <dbReference type="ARBA" id="ARBA00022741"/>
    </source>
</evidence>
<dbReference type="InterPro" id="IPR052032">
    <property type="entry name" value="ATP-dep_AA_Ligase"/>
</dbReference>
<dbReference type="PANTHER" id="PTHR43585">
    <property type="entry name" value="FUMIPYRROLE BIOSYNTHESIS PROTEIN C"/>
    <property type="match status" value="1"/>
</dbReference>
<proteinExistence type="predicted"/>
<evidence type="ECO:0000313" key="7">
    <source>
        <dbReference type="Proteomes" id="UP000198741"/>
    </source>
</evidence>
<dbReference type="STRING" id="1090615.SAMN04515671_1546"/>
<organism evidence="6 7">
    <name type="scientific">Nakamurella panacisegetis</name>
    <dbReference type="NCBI Taxonomy" id="1090615"/>
    <lineage>
        <taxon>Bacteria</taxon>
        <taxon>Bacillati</taxon>
        <taxon>Actinomycetota</taxon>
        <taxon>Actinomycetes</taxon>
        <taxon>Nakamurellales</taxon>
        <taxon>Nakamurellaceae</taxon>
        <taxon>Nakamurella</taxon>
    </lineage>
</organism>
<dbReference type="Pfam" id="PF15632">
    <property type="entry name" value="ATPgrasp_Ter"/>
    <property type="match status" value="1"/>
</dbReference>
<dbReference type="Proteomes" id="UP000198741">
    <property type="component" value="Chromosome I"/>
</dbReference>
<dbReference type="PIRSF" id="PIRSF029120">
    <property type="entry name" value="UCP029120"/>
    <property type="match status" value="1"/>
</dbReference>
<gene>
    <name evidence="6" type="ORF">SAMN04515671_1546</name>
</gene>
<evidence type="ECO:0000259" key="5">
    <source>
        <dbReference type="PROSITE" id="PS50975"/>
    </source>
</evidence>
<dbReference type="RefSeq" id="WP_157695276.1">
    <property type="nucleotide sequence ID" value="NZ_LT629710.1"/>
</dbReference>
<dbReference type="InterPro" id="IPR011226">
    <property type="entry name" value="ATP-grasp_fam"/>
</dbReference>
<reference evidence="6 7" key="1">
    <citation type="submission" date="2016-10" db="EMBL/GenBank/DDBJ databases">
        <authorList>
            <person name="de Groot N.N."/>
        </authorList>
    </citation>
    <scope>NUCLEOTIDE SEQUENCE [LARGE SCALE GENOMIC DNA]</scope>
    <source>
        <strain evidence="7">P4-7,KCTC 19426,CECT 7604</strain>
    </source>
</reference>
<evidence type="ECO:0000256" key="1">
    <source>
        <dbReference type="ARBA" id="ARBA00022598"/>
    </source>
</evidence>
<accession>A0A1H0L6C0</accession>
<dbReference type="Gene3D" id="3.40.50.20">
    <property type="match status" value="1"/>
</dbReference>
<dbReference type="OrthoDB" id="9803907at2"/>
<evidence type="ECO:0000256" key="4">
    <source>
        <dbReference type="PROSITE-ProRule" id="PRU00409"/>
    </source>
</evidence>
<sequence length="360" mass="38623">MQHVRIWLNRNYATAVHLLDMLRHNPDGVPVELFGSHADLSSPMLAGVDHKLREPVVTDPDFVDQMLDLCRQHRIDVLLPVAGQSQIAHRASDFASIGTALICPPADAVDLLADKADTYQALAGSKLVPPWRVARSGPQFDAAIVDLDELWTRSHPLIMKPTRGVGADGVRFLTRAAPDLTSLLGPIGPLVWVQTVRDAIAAAAEHVPDLMLMPYLPGPETSVDVLAHRGRTLAAIPRTKSGRHRVLGGDPRLPGLASELVERFDLDGLVNVQFRLFNDEPALLEINSRPSGGLFQTALTGVNLPWAAVQLALGRDPGPLHPRLGTEFVSVSSVVPLTQVAAGVASSFAGTKPLEVAAAD</sequence>
<keyword evidence="2 4" id="KW-0547">Nucleotide-binding</keyword>
<dbReference type="Gene3D" id="3.30.470.20">
    <property type="entry name" value="ATP-grasp fold, B domain"/>
    <property type="match status" value="1"/>
</dbReference>
<dbReference type="GO" id="GO:0016874">
    <property type="term" value="F:ligase activity"/>
    <property type="evidence" value="ECO:0007669"/>
    <property type="project" value="UniProtKB-KW"/>
</dbReference>
<dbReference type="PROSITE" id="PS50975">
    <property type="entry name" value="ATP_GRASP"/>
    <property type="match status" value="1"/>
</dbReference>
<dbReference type="GO" id="GO:0005524">
    <property type="term" value="F:ATP binding"/>
    <property type="evidence" value="ECO:0007669"/>
    <property type="project" value="UniProtKB-UniRule"/>
</dbReference>
<evidence type="ECO:0000313" key="6">
    <source>
        <dbReference type="EMBL" id="SDO63510.1"/>
    </source>
</evidence>
<dbReference type="InterPro" id="IPR011761">
    <property type="entry name" value="ATP-grasp"/>
</dbReference>
<keyword evidence="7" id="KW-1185">Reference proteome</keyword>